<proteinExistence type="inferred from homology"/>
<evidence type="ECO:0000313" key="12">
    <source>
        <dbReference type="EMBL" id="KAJ6644312.1"/>
    </source>
</evidence>
<name>A0A9Q0N6X7_9DIPT</name>
<keyword evidence="5" id="KW-0507">mRNA processing</keyword>
<comment type="function">
    <text evidence="10">Protein associated with the U5 snRNP, during its maturation and its post-splicing recycling and which is required for spliceosomal tri-snRNP complex assembly in the nucleus. Has a molecular sequestering activity and transiently hinders SNRNP200 binding sites for constitutive splicing factors that intervene later during the assembly of the spliceosome and splicing. Together with its molecular sequestering activity, may also function as a molecular adapter and placeholder, coordinating the assembly of the U5 snRNP and its association with the U4/U6 di-snRNP.</text>
</comment>
<keyword evidence="4" id="KW-0963">Cytoplasm</keyword>
<dbReference type="Proteomes" id="UP001151699">
    <property type="component" value="Chromosome B"/>
</dbReference>
<evidence type="ECO:0000256" key="9">
    <source>
        <dbReference type="ARBA" id="ARBA00035304"/>
    </source>
</evidence>
<evidence type="ECO:0000256" key="3">
    <source>
        <dbReference type="ARBA" id="ARBA00010362"/>
    </source>
</evidence>
<keyword evidence="6" id="KW-0747">Spliceosome</keyword>
<evidence type="ECO:0000256" key="11">
    <source>
        <dbReference type="SAM" id="MobiDB-lite"/>
    </source>
</evidence>
<evidence type="ECO:0000256" key="5">
    <source>
        <dbReference type="ARBA" id="ARBA00022664"/>
    </source>
</evidence>
<sequence>MQILKKNNFCFYCLDVKKEFHIYGQNSYIIIKTITMDTMDVNSTDDVEATNFENKRKMIFDCLNEASERLVGTSLEQKSSPEKRQRTTHDTQDNRITKFSGRESIFKRPSAPIAKCLKSRHVPDYQLNPHKWRKYSLCDADISERSNTSAAFAFLKEIEDRKSAADCDDLGDDDTQGDKIVFNSRKRRHTGAKFNKSVHLKPAEDETNVDPVIDLPKMRGSKVVMPEYVIGQKKERKKSSGQSSTDRAGKKSSEVLKLNHLFEEEEEEEDE</sequence>
<dbReference type="EMBL" id="WJQU01000002">
    <property type="protein sequence ID" value="KAJ6644312.1"/>
    <property type="molecule type" value="Genomic_DNA"/>
</dbReference>
<reference evidence="12" key="1">
    <citation type="submission" date="2022-07" db="EMBL/GenBank/DDBJ databases">
        <authorList>
            <person name="Trinca V."/>
            <person name="Uliana J.V.C."/>
            <person name="Torres T.T."/>
            <person name="Ward R.J."/>
            <person name="Monesi N."/>
        </authorList>
    </citation>
    <scope>NUCLEOTIDE SEQUENCE</scope>
    <source>
        <strain evidence="12">HSMRA1968</strain>
        <tissue evidence="12">Whole embryos</tissue>
    </source>
</reference>
<evidence type="ECO:0000256" key="7">
    <source>
        <dbReference type="ARBA" id="ARBA00023187"/>
    </source>
</evidence>
<evidence type="ECO:0000256" key="10">
    <source>
        <dbReference type="ARBA" id="ARBA00045970"/>
    </source>
</evidence>
<keyword evidence="8" id="KW-0539">Nucleus</keyword>
<dbReference type="AlphaFoldDB" id="A0A9Q0N6X7"/>
<evidence type="ECO:0000256" key="4">
    <source>
        <dbReference type="ARBA" id="ARBA00022490"/>
    </source>
</evidence>
<gene>
    <name evidence="12" type="primary">Tssc4</name>
    <name evidence="12" type="ORF">Bhyg_09279</name>
</gene>
<keyword evidence="7" id="KW-0508">mRNA splicing</keyword>
<organism evidence="12 13">
    <name type="scientific">Pseudolycoriella hygida</name>
    <dbReference type="NCBI Taxonomy" id="35572"/>
    <lineage>
        <taxon>Eukaryota</taxon>
        <taxon>Metazoa</taxon>
        <taxon>Ecdysozoa</taxon>
        <taxon>Arthropoda</taxon>
        <taxon>Hexapoda</taxon>
        <taxon>Insecta</taxon>
        <taxon>Pterygota</taxon>
        <taxon>Neoptera</taxon>
        <taxon>Endopterygota</taxon>
        <taxon>Diptera</taxon>
        <taxon>Nematocera</taxon>
        <taxon>Sciaroidea</taxon>
        <taxon>Sciaridae</taxon>
        <taxon>Pseudolycoriella</taxon>
    </lineage>
</organism>
<dbReference type="PANTHER" id="PTHR13445:SF3">
    <property type="entry name" value="U5 SMALL NUCLEAR RIBONUCLEOPROTEIN TSSC4"/>
    <property type="match status" value="1"/>
</dbReference>
<evidence type="ECO:0000256" key="1">
    <source>
        <dbReference type="ARBA" id="ARBA00004123"/>
    </source>
</evidence>
<dbReference type="InterPro" id="IPR029338">
    <property type="entry name" value="TSSC4"/>
</dbReference>
<evidence type="ECO:0000256" key="2">
    <source>
        <dbReference type="ARBA" id="ARBA00004496"/>
    </source>
</evidence>
<dbReference type="GO" id="GO:0005737">
    <property type="term" value="C:cytoplasm"/>
    <property type="evidence" value="ECO:0007669"/>
    <property type="project" value="UniProtKB-SubCell"/>
</dbReference>
<comment type="similarity">
    <text evidence="3">Belongs to the TSSC4 family.</text>
</comment>
<evidence type="ECO:0000313" key="13">
    <source>
        <dbReference type="Proteomes" id="UP001151699"/>
    </source>
</evidence>
<dbReference type="OrthoDB" id="1906282at2759"/>
<dbReference type="PANTHER" id="PTHR13445">
    <property type="entry name" value="TUMOR SUPPRESSING SUBTRANSFERABLE CANDIDATE 4 TSSC4"/>
    <property type="match status" value="1"/>
</dbReference>
<accession>A0A9Q0N6X7</accession>
<dbReference type="GO" id="GO:0006397">
    <property type="term" value="P:mRNA processing"/>
    <property type="evidence" value="ECO:0007669"/>
    <property type="project" value="UniProtKB-KW"/>
</dbReference>
<dbReference type="Pfam" id="PF15264">
    <property type="entry name" value="TSSC4"/>
    <property type="match status" value="1"/>
</dbReference>
<feature type="region of interest" description="Disordered" evidence="11">
    <location>
        <begin position="228"/>
        <end position="271"/>
    </location>
</feature>
<feature type="region of interest" description="Disordered" evidence="11">
    <location>
        <begin position="73"/>
        <end position="92"/>
    </location>
</feature>
<protein>
    <recommendedName>
        <fullName evidence="9">U5 small nuclear ribonucleoprotein TSSC4</fullName>
    </recommendedName>
</protein>
<dbReference type="GO" id="GO:0005681">
    <property type="term" value="C:spliceosomal complex"/>
    <property type="evidence" value="ECO:0007669"/>
    <property type="project" value="UniProtKB-KW"/>
</dbReference>
<feature type="compositionally biased region" description="Basic and acidic residues" evidence="11">
    <location>
        <begin position="79"/>
        <end position="92"/>
    </location>
</feature>
<dbReference type="GO" id="GO:0008380">
    <property type="term" value="P:RNA splicing"/>
    <property type="evidence" value="ECO:0007669"/>
    <property type="project" value="UniProtKB-KW"/>
</dbReference>
<evidence type="ECO:0000256" key="6">
    <source>
        <dbReference type="ARBA" id="ARBA00022728"/>
    </source>
</evidence>
<evidence type="ECO:0000256" key="8">
    <source>
        <dbReference type="ARBA" id="ARBA00023242"/>
    </source>
</evidence>
<keyword evidence="13" id="KW-1185">Reference proteome</keyword>
<comment type="caution">
    <text evidence="12">The sequence shown here is derived from an EMBL/GenBank/DDBJ whole genome shotgun (WGS) entry which is preliminary data.</text>
</comment>
<comment type="subcellular location">
    <subcellularLocation>
        <location evidence="2">Cytoplasm</location>
    </subcellularLocation>
    <subcellularLocation>
        <location evidence="1">Nucleus</location>
    </subcellularLocation>
</comment>